<gene>
    <name evidence="1" type="ORF">phytr_11020</name>
</gene>
<protein>
    <submittedName>
        <fullName evidence="1">DNA repair protein RecO</fullName>
    </submittedName>
</protein>
<keyword evidence="2" id="KW-1185">Reference proteome</keyword>
<accession>A0A2P1P9T9</accession>
<evidence type="ECO:0000313" key="1">
    <source>
        <dbReference type="EMBL" id="AVP88028.1"/>
    </source>
</evidence>
<dbReference type="EMBL" id="CP027845">
    <property type="protein sequence ID" value="AVP88028.1"/>
    <property type="molecule type" value="Genomic_DNA"/>
</dbReference>
<reference evidence="1 2" key="1">
    <citation type="submission" date="2018-03" db="EMBL/GenBank/DDBJ databases">
        <title>A gene transfer event suggests a long-term partnership between eustigmatophyte algae and a novel lineage of endosymbiotic bacteria.</title>
        <authorList>
            <person name="Yurchenko T."/>
            <person name="Sevcikova T."/>
            <person name="Pribyl P."/>
            <person name="El Karkouri K."/>
            <person name="Klimes V."/>
            <person name="Amaral R."/>
            <person name="Zbrankova V."/>
            <person name="Kim E."/>
            <person name="Raoult D."/>
            <person name="Santos L.M.A."/>
            <person name="Elias M."/>
        </authorList>
    </citation>
    <scope>NUCLEOTIDE SEQUENCE [LARGE SCALE GENOMIC DNA]</scope>
    <source>
        <strain evidence="1">CCALA 838</strain>
    </source>
</reference>
<sequence length="97" mass="10996">MQEQIEFHNLIEAREKLSKVSKSTSLINAPGTIRSLGPIAIDYIFKTLKSEFHIEAETFRVDDDIAGLYYALSKGYKNIIYTGPSKQAKDLLRDTQT</sequence>
<dbReference type="AlphaFoldDB" id="A0A2P1P9T9"/>
<dbReference type="OrthoDB" id="7161730at2"/>
<evidence type="ECO:0000313" key="2">
    <source>
        <dbReference type="Proteomes" id="UP000241762"/>
    </source>
</evidence>
<dbReference type="KEGG" id="ptc:phytr_11020"/>
<dbReference type="RefSeq" id="WP_106874851.1">
    <property type="nucleotide sequence ID" value="NZ_CP027845.1"/>
</dbReference>
<proteinExistence type="predicted"/>
<dbReference type="Proteomes" id="UP000241762">
    <property type="component" value="Chromosome"/>
</dbReference>
<organism evidence="1 2">
    <name type="scientific">Candidatus Phycorickettsia trachydisci</name>
    <dbReference type="NCBI Taxonomy" id="2115978"/>
    <lineage>
        <taxon>Bacteria</taxon>
        <taxon>Pseudomonadati</taxon>
        <taxon>Pseudomonadota</taxon>
        <taxon>Alphaproteobacteria</taxon>
        <taxon>Rickettsiales</taxon>
        <taxon>Rickettsiaceae</taxon>
        <taxon>Candidatus Phycorickettsia</taxon>
    </lineage>
</organism>
<name>A0A2P1P9T9_9RICK</name>